<sequence length="148" mass="15838">MLAIARNIAAMACGIIFSLGLILGGMLNPSNVLAFLDISENWNPSLAFVLGGAVCVTFCGIWLQKHLSHPLFDTNFQIPTARQIDGPLIAGSCLFGLGWGLVGFCPGPAIASIFIGQSQSMIFLLGLVAGTMAFSYQKYVRQCLRPDR</sequence>
<evidence type="ECO:0000256" key="1">
    <source>
        <dbReference type="SAM" id="Phobius"/>
    </source>
</evidence>
<proteinExistence type="predicted"/>
<name>A0A7X1SQ47_9PROT</name>
<comment type="caution">
    <text evidence="2">The sequence shown here is derived from an EMBL/GenBank/DDBJ whole genome shotgun (WGS) entry which is preliminary data.</text>
</comment>
<dbReference type="EMBL" id="WIPH01000014">
    <property type="protein sequence ID" value="MQR99109.1"/>
    <property type="molecule type" value="Genomic_DNA"/>
</dbReference>
<keyword evidence="3" id="KW-1185">Reference proteome</keyword>
<keyword evidence="1" id="KW-0812">Transmembrane</keyword>
<dbReference type="InterPro" id="IPR046513">
    <property type="entry name" value="DUF6691"/>
</dbReference>
<organism evidence="2 3">
    <name type="scientific">Gluconobacter aidae</name>
    <dbReference type="NCBI Taxonomy" id="2662454"/>
    <lineage>
        <taxon>Bacteria</taxon>
        <taxon>Pseudomonadati</taxon>
        <taxon>Pseudomonadota</taxon>
        <taxon>Alphaproteobacteria</taxon>
        <taxon>Acetobacterales</taxon>
        <taxon>Acetobacteraceae</taxon>
        <taxon>Gluconobacter</taxon>
    </lineage>
</organism>
<feature type="transmembrane region" description="Helical" evidence="1">
    <location>
        <begin position="84"/>
        <end position="104"/>
    </location>
</feature>
<protein>
    <submittedName>
        <fullName evidence="2">YeeE/YedE family protein</fullName>
    </submittedName>
</protein>
<dbReference type="Proteomes" id="UP000432209">
    <property type="component" value="Unassembled WGS sequence"/>
</dbReference>
<gene>
    <name evidence="2" type="ORF">GFJ39_07785</name>
</gene>
<keyword evidence="1" id="KW-0472">Membrane</keyword>
<accession>A0A7X1SQ47</accession>
<dbReference type="AlphaFoldDB" id="A0A7X1SQ47"/>
<dbReference type="RefSeq" id="WP_153430803.1">
    <property type="nucleotide sequence ID" value="NZ_WIPH01000014.1"/>
</dbReference>
<keyword evidence="1" id="KW-1133">Transmembrane helix</keyword>
<feature type="transmembrane region" description="Helical" evidence="1">
    <location>
        <begin position="110"/>
        <end position="136"/>
    </location>
</feature>
<evidence type="ECO:0000313" key="3">
    <source>
        <dbReference type="Proteomes" id="UP000432209"/>
    </source>
</evidence>
<feature type="transmembrane region" description="Helical" evidence="1">
    <location>
        <begin position="44"/>
        <end position="63"/>
    </location>
</feature>
<dbReference type="Pfam" id="PF20398">
    <property type="entry name" value="DUF6691"/>
    <property type="match status" value="1"/>
</dbReference>
<evidence type="ECO:0000313" key="2">
    <source>
        <dbReference type="EMBL" id="MQR99109.1"/>
    </source>
</evidence>
<reference evidence="2 3" key="1">
    <citation type="submission" date="2019-10" db="EMBL/GenBank/DDBJ databases">
        <title>Gluconobacter aidae sp. nov., a novel species of acetic acid bacteria isolated in Thailand.</title>
        <authorList>
            <person name="Yukphan P."/>
            <person name="Charoenyingcharoen P."/>
            <person name="Malimas S."/>
            <person name="Muramatsu Y."/>
            <person name="Nakagawa Y."/>
            <person name="Tanasupawat S."/>
            <person name="Yamada Y."/>
        </authorList>
    </citation>
    <scope>NUCLEOTIDE SEQUENCE [LARGE SCALE GENOMIC DNA]</scope>
    <source>
        <strain evidence="2 3">AC10</strain>
    </source>
</reference>